<dbReference type="InterPro" id="IPR013830">
    <property type="entry name" value="SGNH_hydro"/>
</dbReference>
<dbReference type="AlphaFoldDB" id="A0A5R8Y4N0"/>
<dbReference type="OrthoDB" id="1828825at2"/>
<dbReference type="CDD" id="cd00229">
    <property type="entry name" value="SGNH_hydrolase"/>
    <property type="match status" value="1"/>
</dbReference>
<evidence type="ECO:0000259" key="1">
    <source>
        <dbReference type="Pfam" id="PF13472"/>
    </source>
</evidence>
<dbReference type="RefSeq" id="WP_138151428.1">
    <property type="nucleotide sequence ID" value="NZ_VANU01000001.1"/>
</dbReference>
<dbReference type="SUPFAM" id="SSF52266">
    <property type="entry name" value="SGNH hydrolase"/>
    <property type="match status" value="1"/>
</dbReference>
<dbReference type="Pfam" id="PF13472">
    <property type="entry name" value="Lipase_GDSL_2"/>
    <property type="match status" value="1"/>
</dbReference>
<dbReference type="Gene3D" id="3.40.50.1110">
    <property type="entry name" value="SGNH hydrolase"/>
    <property type="match status" value="1"/>
</dbReference>
<dbReference type="Proteomes" id="UP000308901">
    <property type="component" value="Unassembled WGS sequence"/>
</dbReference>
<keyword evidence="3" id="KW-1185">Reference proteome</keyword>
<reference evidence="2 3" key="1">
    <citation type="submission" date="2019-05" db="EMBL/GenBank/DDBJ databases">
        <title>Arcobacter sp. nov., isolated from sea sediment.</title>
        <authorList>
            <person name="Kim W."/>
        </authorList>
    </citation>
    <scope>NUCLEOTIDE SEQUENCE [LARGE SCALE GENOMIC DNA]</scope>
    <source>
        <strain evidence="2 3">CAU 1517</strain>
    </source>
</reference>
<dbReference type="EMBL" id="VANU01000001">
    <property type="protein sequence ID" value="TLP41026.1"/>
    <property type="molecule type" value="Genomic_DNA"/>
</dbReference>
<gene>
    <name evidence="2" type="ORF">FDK22_03130</name>
</gene>
<dbReference type="PANTHER" id="PTHR30383">
    <property type="entry name" value="THIOESTERASE 1/PROTEASE 1/LYSOPHOSPHOLIPASE L1"/>
    <property type="match status" value="1"/>
</dbReference>
<dbReference type="PANTHER" id="PTHR30383:SF5">
    <property type="entry name" value="SGNH HYDROLASE-TYPE ESTERASE DOMAIN-CONTAINING PROTEIN"/>
    <property type="match status" value="1"/>
</dbReference>
<protein>
    <submittedName>
        <fullName evidence="2">SGNH/GDSL hydrolase family protein</fullName>
    </submittedName>
</protein>
<sequence length="494" mass="54695">MSSLTEKITGSLGTLFNLWQSGNGLTAQQEDEAIKKAHDRSAELDKIEGLESSASKIDETISRNQKFPVSKDISSSEIEISNYGARKNIWKYTEDIHNSIYVAVSLTKEADNIEIGGIKLTKVSTTSFNGALVVAGSNVPLVAGERYLMSFYSFAGKESFFGYQRRVVATYSYGHGARLHTNEIRRHWILIEALSSDSIDNIIDPTIALGSGEASSFTWYKPDHNPREVYIGGFQLEKIEDSTYTDGIAMIGDSTMAGASDQRDLPTNLEVSRWLEAELRTNVFNRAVGGQRLDTMDARWETDITPLKVNSKYVIIQGGLNDIAQGRTLAEMQTSLNSMNTKALNDGFIPVFFTVTPFDNAHNDAEKEALRTDYNAWLKENFENVIDIASIVADPYDESRLNAYNDMNGDGVHYTQEGSRLIGLEVAKWSGWDFIKPSPYQKIEANTWNNGGGLTEGMGIELKGSFDTSTATTEQTAQRVLALETILRDSGLID</sequence>
<evidence type="ECO:0000313" key="2">
    <source>
        <dbReference type="EMBL" id="TLP41026.1"/>
    </source>
</evidence>
<comment type="caution">
    <text evidence="2">The sequence shown here is derived from an EMBL/GenBank/DDBJ whole genome shotgun (WGS) entry which is preliminary data.</text>
</comment>
<dbReference type="InterPro" id="IPR051532">
    <property type="entry name" value="Ester_Hydrolysis_Enzymes"/>
</dbReference>
<keyword evidence="2" id="KW-0378">Hydrolase</keyword>
<proteinExistence type="predicted"/>
<dbReference type="InterPro" id="IPR036514">
    <property type="entry name" value="SGNH_hydro_sf"/>
</dbReference>
<evidence type="ECO:0000313" key="3">
    <source>
        <dbReference type="Proteomes" id="UP000308901"/>
    </source>
</evidence>
<organism evidence="2 3">
    <name type="scientific">Arcobacter arenosus</name>
    <dbReference type="NCBI Taxonomy" id="2576037"/>
    <lineage>
        <taxon>Bacteria</taxon>
        <taxon>Pseudomonadati</taxon>
        <taxon>Campylobacterota</taxon>
        <taxon>Epsilonproteobacteria</taxon>
        <taxon>Campylobacterales</taxon>
        <taxon>Arcobacteraceae</taxon>
        <taxon>Arcobacter</taxon>
    </lineage>
</organism>
<dbReference type="GO" id="GO:0004622">
    <property type="term" value="F:phosphatidylcholine lysophospholipase activity"/>
    <property type="evidence" value="ECO:0007669"/>
    <property type="project" value="TreeGrafter"/>
</dbReference>
<feature type="domain" description="SGNH hydrolase-type esterase" evidence="1">
    <location>
        <begin position="251"/>
        <end position="421"/>
    </location>
</feature>
<accession>A0A5R8Y4N0</accession>
<name>A0A5R8Y4N0_9BACT</name>